<feature type="binding site" evidence="5">
    <location>
        <position position="215"/>
    </location>
    <ligand>
        <name>Na(+)</name>
        <dbReference type="ChEBI" id="CHEBI:29101"/>
    </ligand>
</feature>
<organism evidence="7 8">
    <name type="scientific">Rhodophyticola porphyridii</name>
    <dbReference type="NCBI Taxonomy" id="1852017"/>
    <lineage>
        <taxon>Bacteria</taxon>
        <taxon>Pseudomonadati</taxon>
        <taxon>Pseudomonadota</taxon>
        <taxon>Alphaproteobacteria</taxon>
        <taxon>Rhodobacterales</taxon>
        <taxon>Roseobacteraceae</taxon>
        <taxon>Rhodophyticola</taxon>
    </lineage>
</organism>
<dbReference type="Proteomes" id="UP000281343">
    <property type="component" value="Unassembled WGS sequence"/>
</dbReference>
<dbReference type="PANTHER" id="PTHR33376:SF5">
    <property type="entry name" value="EXTRACYTOPLASMIC SOLUTE RECEPTOR PROTEIN"/>
    <property type="match status" value="1"/>
</dbReference>
<feature type="signal peptide" evidence="6">
    <location>
        <begin position="1"/>
        <end position="28"/>
    </location>
</feature>
<dbReference type="PROSITE" id="PS51318">
    <property type="entry name" value="TAT"/>
    <property type="match status" value="1"/>
</dbReference>
<keyword evidence="8" id="KW-1185">Reference proteome</keyword>
<keyword evidence="3" id="KW-0574">Periplasm</keyword>
<comment type="caution">
    <text evidence="7">The sequence shown here is derived from an EMBL/GenBank/DDBJ whole genome shotgun (WGS) entry which is preliminary data.</text>
</comment>
<protein>
    <submittedName>
        <fullName evidence="7">TRAP transporter substrate-binding protein</fullName>
    </submittedName>
</protein>
<dbReference type="EMBL" id="RCNT01000005">
    <property type="protein sequence ID" value="RMA42003.1"/>
    <property type="molecule type" value="Genomic_DNA"/>
</dbReference>
<feature type="binding site" evidence="4">
    <location>
        <position position="156"/>
    </location>
    <ligand>
        <name>substrate</name>
    </ligand>
</feature>
<dbReference type="CDD" id="cd13604">
    <property type="entry name" value="PBP2_TRAP_ketoacid_lactate_like"/>
    <property type="match status" value="1"/>
</dbReference>
<dbReference type="PANTHER" id="PTHR33376">
    <property type="match status" value="1"/>
</dbReference>
<dbReference type="InterPro" id="IPR018389">
    <property type="entry name" value="DctP_fam"/>
</dbReference>
<proteinExistence type="predicted"/>
<keyword evidence="5" id="KW-0479">Metal-binding</keyword>
<feature type="binding site" evidence="5">
    <location>
        <position position="240"/>
    </location>
    <ligand>
        <name>substrate</name>
    </ligand>
</feature>
<dbReference type="Pfam" id="PF03480">
    <property type="entry name" value="DctP"/>
    <property type="match status" value="1"/>
</dbReference>
<dbReference type="PIRSF" id="PIRSF039026">
    <property type="entry name" value="SiaP"/>
    <property type="match status" value="1"/>
</dbReference>
<gene>
    <name evidence="7" type="ORF">D9R08_11055</name>
</gene>
<dbReference type="AlphaFoldDB" id="A0A3L9Y6P5"/>
<dbReference type="GO" id="GO:0055085">
    <property type="term" value="P:transmembrane transport"/>
    <property type="evidence" value="ECO:0007669"/>
    <property type="project" value="InterPro"/>
</dbReference>
<dbReference type="Gene3D" id="3.40.190.10">
    <property type="entry name" value="Periplasmic binding protein-like II"/>
    <property type="match status" value="1"/>
</dbReference>
<feature type="binding site" evidence="4">
    <location>
        <position position="177"/>
    </location>
    <ligand>
        <name>substrate</name>
    </ligand>
</feature>
<keyword evidence="2 6" id="KW-0732">Signal</keyword>
<dbReference type="InterPro" id="IPR006311">
    <property type="entry name" value="TAT_signal"/>
</dbReference>
<dbReference type="GO" id="GO:0031317">
    <property type="term" value="C:tripartite ATP-independent periplasmic transporter complex"/>
    <property type="evidence" value="ECO:0007669"/>
    <property type="project" value="InterPro"/>
</dbReference>
<accession>A0A3L9Y6P5</accession>
<dbReference type="RefSeq" id="WP_121898110.1">
    <property type="nucleotide sequence ID" value="NZ_RCNT01000005.1"/>
</dbReference>
<evidence type="ECO:0000313" key="8">
    <source>
        <dbReference type="Proteomes" id="UP000281343"/>
    </source>
</evidence>
<name>A0A3L9Y6P5_9RHOB</name>
<evidence type="ECO:0000256" key="4">
    <source>
        <dbReference type="PIRSR" id="PIRSR039026-1"/>
    </source>
</evidence>
<evidence type="ECO:0000256" key="2">
    <source>
        <dbReference type="ARBA" id="ARBA00022729"/>
    </source>
</evidence>
<evidence type="ECO:0000256" key="6">
    <source>
        <dbReference type="SAM" id="SignalP"/>
    </source>
</evidence>
<reference evidence="7 8" key="1">
    <citation type="submission" date="2018-10" db="EMBL/GenBank/DDBJ databases">
        <authorList>
            <person name="Jung H.S."/>
            <person name="Jeon C.O."/>
        </authorList>
    </citation>
    <scope>NUCLEOTIDE SEQUENCE [LARGE SCALE GENOMIC DNA]</scope>
    <source>
        <strain evidence="7 8">MA-7-27</strain>
    </source>
</reference>
<dbReference type="OrthoDB" id="9780733at2"/>
<feature type="binding site" evidence="5">
    <location>
        <position position="214"/>
    </location>
    <ligand>
        <name>substrate</name>
    </ligand>
</feature>
<evidence type="ECO:0000256" key="3">
    <source>
        <dbReference type="ARBA" id="ARBA00022764"/>
    </source>
</evidence>
<sequence length="362" mass="39042">MDRRSFLRTSALGGAAAASTTLAAPAYAQGNRTLTMVTSVPDGFAIFDDAAQLAIDYITAMTDGALSFNKMPAGSLVGAFEVFDAVSSGQADVYHSAEYYFLNQHPAFAFFTSVPFGMTAQEMANWYYRRGGQDLHDNLSSLFNLKPIMCGMTAMQPGGWYNIEITSAEDLQGLRFRMPGQGGQVLGRLGASVQNIPGGEIYQALASGQIDGAEWIGPYADERMGFQEVTNTYYAAGFHEPGSALALGFNLDVWNELSEQHKAIVNVAAQAAHAQNTALSLAENGAALARLQAGGVQVRQFPDDVWDAFGRASAEVREENMGDPLYAEIANSYFASMEESAGWYEIADGEYMRQRNRVNAAG</sequence>
<dbReference type="GO" id="GO:0042597">
    <property type="term" value="C:periplasmic space"/>
    <property type="evidence" value="ECO:0007669"/>
    <property type="project" value="UniProtKB-SubCell"/>
</dbReference>
<dbReference type="Gene3D" id="3.40.190.170">
    <property type="entry name" value="Bacterial extracellular solute-binding protein, family 7"/>
    <property type="match status" value="1"/>
</dbReference>
<dbReference type="NCBIfam" id="NF037995">
    <property type="entry name" value="TRAP_S1"/>
    <property type="match status" value="1"/>
</dbReference>
<evidence type="ECO:0000313" key="7">
    <source>
        <dbReference type="EMBL" id="RMA42003.1"/>
    </source>
</evidence>
<dbReference type="InterPro" id="IPR038404">
    <property type="entry name" value="TRAP_DctP_sf"/>
</dbReference>
<dbReference type="NCBIfam" id="TIGR01409">
    <property type="entry name" value="TAT_signal_seq"/>
    <property type="match status" value="1"/>
</dbReference>
<dbReference type="GO" id="GO:0046872">
    <property type="term" value="F:metal ion binding"/>
    <property type="evidence" value="ECO:0007669"/>
    <property type="project" value="UniProtKB-KW"/>
</dbReference>
<evidence type="ECO:0000256" key="1">
    <source>
        <dbReference type="ARBA" id="ARBA00004418"/>
    </source>
</evidence>
<dbReference type="InterPro" id="IPR026289">
    <property type="entry name" value="SBP_TakP-like"/>
</dbReference>
<dbReference type="InterPro" id="IPR019546">
    <property type="entry name" value="TAT_signal_bac_arc"/>
</dbReference>
<feature type="chain" id="PRO_5018187224" evidence="6">
    <location>
        <begin position="29"/>
        <end position="362"/>
    </location>
</feature>
<comment type="subcellular location">
    <subcellularLocation>
        <location evidence="1">Periplasm</location>
    </subcellularLocation>
</comment>
<evidence type="ECO:0000256" key="5">
    <source>
        <dbReference type="PIRSR" id="PIRSR039026-2"/>
    </source>
</evidence>